<evidence type="ECO:0000313" key="4">
    <source>
        <dbReference type="EMBL" id="CDR88182.1"/>
    </source>
</evidence>
<dbReference type="SMART" id="SM01091">
    <property type="entry name" value="CorC_HlyC"/>
    <property type="match status" value="1"/>
</dbReference>
<evidence type="ECO:0000256" key="2">
    <source>
        <dbReference type="ARBA" id="ARBA00023122"/>
    </source>
</evidence>
<evidence type="ECO:0000256" key="1">
    <source>
        <dbReference type="ARBA" id="ARBA00022737"/>
    </source>
</evidence>
<dbReference type="PANTHER" id="PTHR22777">
    <property type="entry name" value="HEMOLYSIN-RELATED"/>
    <property type="match status" value="1"/>
</dbReference>
<gene>
    <name evidence="4" type="ORF">SPSC_03842</name>
</gene>
<dbReference type="InterPro" id="IPR046342">
    <property type="entry name" value="CBS_dom_sf"/>
</dbReference>
<proteinExistence type="predicted"/>
<dbReference type="OrthoDB" id="5353557at2759"/>
<feature type="domain" description="Transporter-associated" evidence="3">
    <location>
        <begin position="23"/>
        <end position="98"/>
    </location>
</feature>
<keyword evidence="1" id="KW-0677">Repeat</keyword>
<dbReference type="GO" id="GO:0050660">
    <property type="term" value="F:flavin adenine dinucleotide binding"/>
    <property type="evidence" value="ECO:0007669"/>
    <property type="project" value="InterPro"/>
</dbReference>
<dbReference type="PANTHER" id="PTHR22777:SF17">
    <property type="entry name" value="UPF0053 PROTEIN SLL0260"/>
    <property type="match status" value="1"/>
</dbReference>
<evidence type="ECO:0000259" key="3">
    <source>
        <dbReference type="SMART" id="SM01091"/>
    </source>
</evidence>
<keyword evidence="2" id="KW-0129">CBS domain</keyword>
<sequence>MHMAMVMDEYGGTTGVVTPEDVIKEIDGKILADGRVNLWDLEKPLGITFLPDGNYEALAGFLMSQIGSMPHQEATLLWGALKFSIKEADEQWISMVEN</sequence>
<dbReference type="SUPFAM" id="SSF54631">
    <property type="entry name" value="CBS-domain pair"/>
    <property type="match status" value="1"/>
</dbReference>
<reference evidence="4" key="1">
    <citation type="submission" date="2014-06" db="EMBL/GenBank/DDBJ databases">
        <authorList>
            <person name="Ju J."/>
            <person name="Zhang J."/>
        </authorList>
    </citation>
    <scope>NUCLEOTIDE SEQUENCE</scope>
    <source>
        <strain evidence="4">SscI8</strain>
    </source>
</reference>
<name>A0A127Z3E7_9BASI</name>
<organism evidence="4">
    <name type="scientific">Sporisorium scitamineum</name>
    <dbReference type="NCBI Taxonomy" id="49012"/>
    <lineage>
        <taxon>Eukaryota</taxon>
        <taxon>Fungi</taxon>
        <taxon>Dikarya</taxon>
        <taxon>Basidiomycota</taxon>
        <taxon>Ustilaginomycotina</taxon>
        <taxon>Ustilaginomycetes</taxon>
        <taxon>Ustilaginales</taxon>
        <taxon>Ustilaginaceae</taxon>
        <taxon>Sporisorium</taxon>
    </lineage>
</organism>
<accession>A0A127Z3E7</accession>
<dbReference type="AlphaFoldDB" id="A0A127Z3E7"/>
<protein>
    <submittedName>
        <fullName evidence="4">Related to MOT1-transcriptional accessory protein</fullName>
    </submittedName>
</protein>
<dbReference type="InterPro" id="IPR036318">
    <property type="entry name" value="FAD-bd_PCMH-like_sf"/>
</dbReference>
<dbReference type="Gene3D" id="3.30.465.10">
    <property type="match status" value="1"/>
</dbReference>
<dbReference type="Gene3D" id="3.90.1280.20">
    <property type="match status" value="1"/>
</dbReference>
<dbReference type="EMBL" id="LK056673">
    <property type="protein sequence ID" value="CDR88182.1"/>
    <property type="molecule type" value="Genomic_DNA"/>
</dbReference>
<dbReference type="Pfam" id="PF03471">
    <property type="entry name" value="CorC_HlyC"/>
    <property type="match status" value="1"/>
</dbReference>
<dbReference type="InterPro" id="IPR016169">
    <property type="entry name" value="FAD-bd_PCMH_sub2"/>
</dbReference>
<dbReference type="SUPFAM" id="SSF56176">
    <property type="entry name" value="FAD-binding/transporter-associated domain-like"/>
    <property type="match status" value="1"/>
</dbReference>
<dbReference type="InterPro" id="IPR005170">
    <property type="entry name" value="Transptr-assoc_dom"/>
</dbReference>